<dbReference type="SUPFAM" id="SSF51658">
    <property type="entry name" value="Xylose isomerase-like"/>
    <property type="match status" value="1"/>
</dbReference>
<dbReference type="AlphaFoldDB" id="A0A2R4LXL3"/>
<sequence>MPHKFSLAFLTTHEVPPYEAVRIAAATGYDLVGLRFLPAAPTEAPYPILSDPAVEALVKAALDETGIGIADIEIARLKPNTDVGDFRDFLALGQRLGARNVLVAGDDTNHDRLTETFAAFCDLAAEYGLTGDLEFMPWTGVKTLPEAQRIVETAGRSNGGVLIDALHWDRAGGTIEQIQNLPPALIHYAQLCDGPKPYDPTDAGMIEIARGARLLPGDGGIDLIAMVRALPRDIVLSVEVAQIEKAKTVDAQSRAAKALARSKALIAKAHPAT</sequence>
<reference evidence="2 3" key="1">
    <citation type="submission" date="2018-03" db="EMBL/GenBank/DDBJ databases">
        <title>The Complete Genome of Celeribacter baekdonensis strain LH4, a Thiosulfate-Oxidizing Alphaproteobacterium Isolated from Gulf of Mexico Continental Slope Sediments.</title>
        <authorList>
            <person name="Flood B.E."/>
            <person name="Bailey J.V."/>
            <person name="Leprich D."/>
        </authorList>
    </citation>
    <scope>NUCLEOTIDE SEQUENCE [LARGE SCALE GENOMIC DNA]</scope>
    <source>
        <strain evidence="2 3">LH4</strain>
        <plasmid evidence="3">Plasmid pcblh4a</plasmid>
    </source>
</reference>
<dbReference type="PANTHER" id="PTHR12110">
    <property type="entry name" value="HYDROXYPYRUVATE ISOMERASE"/>
    <property type="match status" value="1"/>
</dbReference>
<dbReference type="InterPro" id="IPR013022">
    <property type="entry name" value="Xyl_isomerase-like_TIM-brl"/>
</dbReference>
<dbReference type="RefSeq" id="WP_107717325.1">
    <property type="nucleotide sequence ID" value="NZ_CP028472.1"/>
</dbReference>
<dbReference type="Pfam" id="PF01261">
    <property type="entry name" value="AP_endonuc_2"/>
    <property type="match status" value="1"/>
</dbReference>
<dbReference type="OrthoDB" id="9072761at2"/>
<gene>
    <name evidence="2" type="ORF">DA792_00145</name>
</gene>
<dbReference type="KEGG" id="cbak:DA792_00145"/>
<dbReference type="InterPro" id="IPR036237">
    <property type="entry name" value="Xyl_isomerase-like_sf"/>
</dbReference>
<feature type="domain" description="Xylose isomerase-like TIM barrel" evidence="1">
    <location>
        <begin position="21"/>
        <end position="241"/>
    </location>
</feature>
<organism evidence="2 3">
    <name type="scientific">Celeribacter baekdonensis</name>
    <dbReference type="NCBI Taxonomy" id="875171"/>
    <lineage>
        <taxon>Bacteria</taxon>
        <taxon>Pseudomonadati</taxon>
        <taxon>Pseudomonadota</taxon>
        <taxon>Alphaproteobacteria</taxon>
        <taxon>Rhodobacterales</taxon>
        <taxon>Roseobacteraceae</taxon>
        <taxon>Celeribacter</taxon>
    </lineage>
</organism>
<protein>
    <recommendedName>
        <fullName evidence="1">Xylose isomerase-like TIM barrel domain-containing protein</fullName>
    </recommendedName>
</protein>
<evidence type="ECO:0000259" key="1">
    <source>
        <dbReference type="Pfam" id="PF01261"/>
    </source>
</evidence>
<keyword evidence="2" id="KW-0614">Plasmid</keyword>
<dbReference type="InterPro" id="IPR050312">
    <property type="entry name" value="IolE/XylAMocC-like"/>
</dbReference>
<dbReference type="PANTHER" id="PTHR12110:SF48">
    <property type="entry name" value="BLL3656 PROTEIN"/>
    <property type="match status" value="1"/>
</dbReference>
<geneLocation type="plasmid" evidence="3">
    <name>pcblh4a</name>
</geneLocation>
<accession>A0A2R4LXL3</accession>
<dbReference type="Gene3D" id="3.20.20.150">
    <property type="entry name" value="Divalent-metal-dependent TIM barrel enzymes"/>
    <property type="match status" value="1"/>
</dbReference>
<evidence type="ECO:0000313" key="3">
    <source>
        <dbReference type="Proteomes" id="UP000241447"/>
    </source>
</evidence>
<name>A0A2R4LXL3_9RHOB</name>
<dbReference type="Proteomes" id="UP000241447">
    <property type="component" value="Plasmid pCBLh4a"/>
</dbReference>
<proteinExistence type="predicted"/>
<dbReference type="EMBL" id="CP028472">
    <property type="protein sequence ID" value="AVW89664.1"/>
    <property type="molecule type" value="Genomic_DNA"/>
</dbReference>
<evidence type="ECO:0000313" key="2">
    <source>
        <dbReference type="EMBL" id="AVW89664.1"/>
    </source>
</evidence>